<gene>
    <name evidence="1" type="ordered locus">Mzhil_1577</name>
</gene>
<organism evidence="1 2">
    <name type="scientific">Methanosalsum zhilinae (strain DSM 4017 / NBRC 107636 / OCM 62 / WeN5)</name>
    <name type="common">Methanohalophilus zhilinae</name>
    <dbReference type="NCBI Taxonomy" id="679901"/>
    <lineage>
        <taxon>Archaea</taxon>
        <taxon>Methanobacteriati</taxon>
        <taxon>Methanobacteriota</taxon>
        <taxon>Stenosarchaea group</taxon>
        <taxon>Methanomicrobia</taxon>
        <taxon>Methanosarcinales</taxon>
        <taxon>Methanosarcinaceae</taxon>
        <taxon>Methanosalsum</taxon>
    </lineage>
</organism>
<evidence type="ECO:0000313" key="2">
    <source>
        <dbReference type="Proteomes" id="UP000006622"/>
    </source>
</evidence>
<dbReference type="OrthoDB" id="60650at2157"/>
<dbReference type="RefSeq" id="WP_013898851.1">
    <property type="nucleotide sequence ID" value="NC_015676.1"/>
</dbReference>
<dbReference type="Proteomes" id="UP000006622">
    <property type="component" value="Chromosome"/>
</dbReference>
<dbReference type="AlphaFoldDB" id="F7XPJ0"/>
<dbReference type="STRING" id="679901.Mzhil_1577"/>
<proteinExistence type="predicted"/>
<sequence>MLSTINRIFGSDNRKKTADEDGGSVTELTIKPPDPSIGDLMEIYGKGTPDSEIDILVSFEKELPVNEGRYFYEFDRVKIPEGSNRYTVKAIGVEDLNFTVKMFVMFTRTSHASDGVAVFSDSDVPAGTYDIRVDGKAMDNRDRVTIVVEAVQTIKVDEDGSFNYSYDTSSLVGGEFKVKAGDIIKDVFLNSKKESSE</sequence>
<dbReference type="HOGENOM" id="CLU_060685_2_0_2"/>
<reference evidence="1 2" key="1">
    <citation type="submission" date="2010-07" db="EMBL/GenBank/DDBJ databases">
        <title>The complete genome of Methanosalsum zhilinae DSM 4017.</title>
        <authorList>
            <consortium name="US DOE Joint Genome Institute (JGI-PGF)"/>
            <person name="Lucas S."/>
            <person name="Copeland A."/>
            <person name="Lapidus A."/>
            <person name="Glavina del Rio T."/>
            <person name="Dalin E."/>
            <person name="Tice H."/>
            <person name="Bruce D."/>
            <person name="Goodwin L."/>
            <person name="Pitluck S."/>
            <person name="Kyrpides N."/>
            <person name="Mavromatis K."/>
            <person name="Ovchinnikova G."/>
            <person name="Daligault H."/>
            <person name="Detter J.C."/>
            <person name="Han C."/>
            <person name="Tapia R."/>
            <person name="Larimer F."/>
            <person name="Land M."/>
            <person name="Hauser L."/>
            <person name="Markowitz V."/>
            <person name="Cheng J.-F."/>
            <person name="Hugenholtz P."/>
            <person name="Woyke T."/>
            <person name="Wu D."/>
            <person name="Spring S."/>
            <person name="Schueler E."/>
            <person name="Brambilla E."/>
            <person name="Klenk H.-P."/>
            <person name="Eisen J.A."/>
        </authorList>
    </citation>
    <scope>NUCLEOTIDE SEQUENCE [LARGE SCALE GENOMIC DNA]</scope>
    <source>
        <strain evidence="2">DSM 4017 / NBRC 107636 / OCM 62 / WeN5</strain>
    </source>
</reference>
<dbReference type="GeneID" id="10823216"/>
<evidence type="ECO:0000313" key="1">
    <source>
        <dbReference type="EMBL" id="AEH61415.1"/>
    </source>
</evidence>
<accession>F7XPJ0</accession>
<protein>
    <submittedName>
        <fullName evidence="1">Uncharacterized protein</fullName>
    </submittedName>
</protein>
<dbReference type="EMBL" id="CP002101">
    <property type="protein sequence ID" value="AEH61415.1"/>
    <property type="molecule type" value="Genomic_DNA"/>
</dbReference>
<keyword evidence="2" id="KW-1185">Reference proteome</keyword>
<dbReference type="KEGG" id="mzh:Mzhil_1577"/>
<name>F7XPJ0_METZD</name>